<evidence type="ECO:0000313" key="1">
    <source>
        <dbReference type="EMBL" id="NOU68394.1"/>
    </source>
</evidence>
<accession>A0ABX1XJD2</accession>
<dbReference type="SUPFAM" id="SSF160719">
    <property type="entry name" value="gpW/gp25-like"/>
    <property type="match status" value="1"/>
</dbReference>
<proteinExistence type="predicted"/>
<sequence>MIPTGGAGIVQLFQTQHHSKTYRIDHENKRIVGIVDGIEAVKQAVYKIMQTERFEHLVYGPDYGGEYKSLIGKRESYVRSEIWRRIEESLLQDDRITAIEDMKITVTGDSALAEFTVVSKYGRFQSTKEVLNRV</sequence>
<dbReference type="Proteomes" id="UP000653578">
    <property type="component" value="Unassembled WGS sequence"/>
</dbReference>
<dbReference type="EMBL" id="WHNY01000075">
    <property type="protein sequence ID" value="NOU68394.1"/>
    <property type="molecule type" value="Genomic_DNA"/>
</dbReference>
<protein>
    <submittedName>
        <fullName evidence="1">DUF2634 domain-containing protein</fullName>
    </submittedName>
</protein>
<evidence type="ECO:0000313" key="2">
    <source>
        <dbReference type="Proteomes" id="UP000653578"/>
    </source>
</evidence>
<name>A0ABX1XJD2_9BACL</name>
<dbReference type="Pfam" id="PF10934">
    <property type="entry name" value="Sheath_initiator"/>
    <property type="match status" value="1"/>
</dbReference>
<dbReference type="RefSeq" id="WP_171635714.1">
    <property type="nucleotide sequence ID" value="NZ_WHNY01000075.1"/>
</dbReference>
<dbReference type="InterPro" id="IPR020288">
    <property type="entry name" value="Sheath_initiator"/>
</dbReference>
<gene>
    <name evidence="1" type="ORF">GC096_30670</name>
</gene>
<reference evidence="1 2" key="1">
    <citation type="submission" date="2019-10" db="EMBL/GenBank/DDBJ databases">
        <title>Description of Paenibacillus humi sp. nov.</title>
        <authorList>
            <person name="Carlier A."/>
            <person name="Qi S."/>
        </authorList>
    </citation>
    <scope>NUCLEOTIDE SEQUENCE [LARGE SCALE GENOMIC DNA]</scope>
    <source>
        <strain evidence="1 2">LMG 31461</strain>
    </source>
</reference>
<dbReference type="Gene3D" id="3.10.450.40">
    <property type="match status" value="1"/>
</dbReference>
<keyword evidence="2" id="KW-1185">Reference proteome</keyword>
<comment type="caution">
    <text evidence="1">The sequence shown here is derived from an EMBL/GenBank/DDBJ whole genome shotgun (WGS) entry which is preliminary data.</text>
</comment>
<organism evidence="1 2">
    <name type="scientific">Paenibacillus plantarum</name>
    <dbReference type="NCBI Taxonomy" id="2654975"/>
    <lineage>
        <taxon>Bacteria</taxon>
        <taxon>Bacillati</taxon>
        <taxon>Bacillota</taxon>
        <taxon>Bacilli</taxon>
        <taxon>Bacillales</taxon>
        <taxon>Paenibacillaceae</taxon>
        <taxon>Paenibacillus</taxon>
    </lineage>
</organism>